<gene>
    <name evidence="2" type="ORF">NAV_LOCUS355</name>
</gene>
<name>A0A498S6E6_ACAVI</name>
<dbReference type="AlphaFoldDB" id="A0A498S6E6"/>
<protein>
    <submittedName>
        <fullName evidence="2">Uncharacterized protein</fullName>
    </submittedName>
</protein>
<proteinExistence type="predicted"/>
<dbReference type="EMBL" id="UPTC01000021">
    <property type="protein sequence ID" value="VBB25525.1"/>
    <property type="molecule type" value="Genomic_DNA"/>
</dbReference>
<reference evidence="2 3" key="1">
    <citation type="submission" date="2018-08" db="EMBL/GenBank/DDBJ databases">
        <authorList>
            <person name="Laetsch R D."/>
            <person name="Stevens L."/>
            <person name="Kumar S."/>
            <person name="Blaxter L. M."/>
        </authorList>
    </citation>
    <scope>NUCLEOTIDE SEQUENCE [LARGE SCALE GENOMIC DNA]</scope>
</reference>
<sequence length="172" mass="19622">MQFYSIHYHWNILEKFEKLKTNFTEHYSGETCLPSSSAVPNGQLSEGQRSSTQYDPYKNDQSVYIQQWQYSKYRETTSSSQQPSPVVIPSPSTGTRVGLADSFSKSSHTDYFRDIDPCSNCSNLLIRAAEFLTKIELNYERPTTVPSNLSTSTQYTLSIDHRKTQDRLPGAL</sequence>
<evidence type="ECO:0000313" key="3">
    <source>
        <dbReference type="Proteomes" id="UP000276991"/>
    </source>
</evidence>
<feature type="compositionally biased region" description="Polar residues" evidence="1">
    <location>
        <begin position="33"/>
        <end position="56"/>
    </location>
</feature>
<organism evidence="2 3">
    <name type="scientific">Acanthocheilonema viteae</name>
    <name type="common">Filarial nematode worm</name>
    <name type="synonym">Dipetalonema viteae</name>
    <dbReference type="NCBI Taxonomy" id="6277"/>
    <lineage>
        <taxon>Eukaryota</taxon>
        <taxon>Metazoa</taxon>
        <taxon>Ecdysozoa</taxon>
        <taxon>Nematoda</taxon>
        <taxon>Chromadorea</taxon>
        <taxon>Rhabditida</taxon>
        <taxon>Spirurina</taxon>
        <taxon>Spiruromorpha</taxon>
        <taxon>Filarioidea</taxon>
        <taxon>Onchocercidae</taxon>
        <taxon>Acanthocheilonema</taxon>
    </lineage>
</organism>
<dbReference type="Proteomes" id="UP000276991">
    <property type="component" value="Unassembled WGS sequence"/>
</dbReference>
<evidence type="ECO:0000256" key="1">
    <source>
        <dbReference type="SAM" id="MobiDB-lite"/>
    </source>
</evidence>
<dbReference type="OrthoDB" id="5871891at2759"/>
<evidence type="ECO:0000313" key="2">
    <source>
        <dbReference type="EMBL" id="VBB25525.1"/>
    </source>
</evidence>
<keyword evidence="3" id="KW-1185">Reference proteome</keyword>
<accession>A0A498S6E6</accession>
<feature type="region of interest" description="Disordered" evidence="1">
    <location>
        <begin position="32"/>
        <end position="56"/>
    </location>
</feature>